<accession>A0A1H7RNE2</accession>
<reference evidence="3 4" key="1">
    <citation type="submission" date="2016-10" db="EMBL/GenBank/DDBJ databases">
        <authorList>
            <person name="de Groot N.N."/>
        </authorList>
    </citation>
    <scope>NUCLEOTIDE SEQUENCE [LARGE SCALE GENOMIC DNA]</scope>
    <source>
        <strain evidence="3 4">DSM 19182</strain>
    </source>
</reference>
<protein>
    <submittedName>
        <fullName evidence="3">Uncharacterized protein</fullName>
    </submittedName>
</protein>
<evidence type="ECO:0000313" key="3">
    <source>
        <dbReference type="EMBL" id="SEL61569.1"/>
    </source>
</evidence>
<keyword evidence="1" id="KW-0472">Membrane</keyword>
<evidence type="ECO:0000256" key="1">
    <source>
        <dbReference type="SAM" id="Phobius"/>
    </source>
</evidence>
<keyword evidence="1" id="KW-0812">Transmembrane</keyword>
<dbReference type="Proteomes" id="UP000198548">
    <property type="component" value="Unassembled WGS sequence"/>
</dbReference>
<dbReference type="Proteomes" id="UP000321425">
    <property type="component" value="Unassembled WGS sequence"/>
</dbReference>
<feature type="transmembrane region" description="Helical" evidence="1">
    <location>
        <begin position="37"/>
        <end position="55"/>
    </location>
</feature>
<name>A0A1H7RNE2_9LACT</name>
<dbReference type="STRING" id="426703.SAMN04488100_10552"/>
<dbReference type="EMBL" id="FOBL01000005">
    <property type="protein sequence ID" value="SEL61569.1"/>
    <property type="molecule type" value="Genomic_DNA"/>
</dbReference>
<dbReference type="AlphaFoldDB" id="A0A1H7RNE2"/>
<dbReference type="RefSeq" id="WP_091487010.1">
    <property type="nucleotide sequence ID" value="NZ_BJUX01000008.1"/>
</dbReference>
<evidence type="ECO:0000313" key="2">
    <source>
        <dbReference type="EMBL" id="GEK88911.1"/>
    </source>
</evidence>
<sequence>MRRRKVEIALIAIGLILTILARDYAVNQRLAMGLTPSWGGEFFIIPLIMVAYFTFKADWSVE</sequence>
<organism evidence="3 4">
    <name type="scientific">Alkalibacterium putridalgicola</name>
    <dbReference type="NCBI Taxonomy" id="426703"/>
    <lineage>
        <taxon>Bacteria</taxon>
        <taxon>Bacillati</taxon>
        <taxon>Bacillota</taxon>
        <taxon>Bacilli</taxon>
        <taxon>Lactobacillales</taxon>
        <taxon>Carnobacteriaceae</taxon>
        <taxon>Alkalibacterium</taxon>
    </lineage>
</organism>
<keyword evidence="5" id="KW-1185">Reference proteome</keyword>
<keyword evidence="1" id="KW-1133">Transmembrane helix</keyword>
<dbReference type="EMBL" id="BJUX01000008">
    <property type="protein sequence ID" value="GEK88911.1"/>
    <property type="molecule type" value="Genomic_DNA"/>
</dbReference>
<reference evidence="2 5" key="2">
    <citation type="submission" date="2019-07" db="EMBL/GenBank/DDBJ databases">
        <title>Whole genome shotgun sequence of Alkalibacterium putridalgicola NBRC 103243.</title>
        <authorList>
            <person name="Hosoyama A."/>
            <person name="Uohara A."/>
            <person name="Ohji S."/>
            <person name="Ichikawa N."/>
        </authorList>
    </citation>
    <scope>NUCLEOTIDE SEQUENCE [LARGE SCALE GENOMIC DNA]</scope>
    <source>
        <strain evidence="2 5">NBRC 103243</strain>
    </source>
</reference>
<dbReference type="OrthoDB" id="9897310at2"/>
<evidence type="ECO:0000313" key="5">
    <source>
        <dbReference type="Proteomes" id="UP000321425"/>
    </source>
</evidence>
<gene>
    <name evidence="2" type="ORF">APU01nite_09500</name>
    <name evidence="3" type="ORF">SAMN04488100_10552</name>
</gene>
<proteinExistence type="predicted"/>
<evidence type="ECO:0000313" key="4">
    <source>
        <dbReference type="Proteomes" id="UP000198548"/>
    </source>
</evidence>